<name>A0A0C2ERG9_9PSED</name>
<organism evidence="2 3">
    <name type="scientific">Pseudomonas batumici</name>
    <dbReference type="NCBI Taxonomy" id="226910"/>
    <lineage>
        <taxon>Bacteria</taxon>
        <taxon>Pseudomonadati</taxon>
        <taxon>Pseudomonadota</taxon>
        <taxon>Gammaproteobacteria</taxon>
        <taxon>Pseudomonadales</taxon>
        <taxon>Pseudomonadaceae</taxon>
        <taxon>Pseudomonas</taxon>
    </lineage>
</organism>
<feature type="transmembrane region" description="Helical" evidence="1">
    <location>
        <begin position="21"/>
        <end position="39"/>
    </location>
</feature>
<dbReference type="Proteomes" id="UP000031535">
    <property type="component" value="Unassembled WGS sequence"/>
</dbReference>
<keyword evidence="3" id="KW-1185">Reference proteome</keyword>
<dbReference type="PATRIC" id="fig|226910.6.peg.4938"/>
<evidence type="ECO:0000313" key="2">
    <source>
        <dbReference type="EMBL" id="KIH81153.1"/>
    </source>
</evidence>
<evidence type="ECO:0000313" key="3">
    <source>
        <dbReference type="Proteomes" id="UP000031535"/>
    </source>
</evidence>
<reference evidence="2 3" key="1">
    <citation type="submission" date="2015-01" db="EMBL/GenBank/DDBJ databases">
        <title>Complete genome of Pseudomonas batumici UCM B-321 producer of the batumin antibiotic with strong antistaphilococcal and potential anticancer activity.</title>
        <authorList>
            <person name="Klochko V.V."/>
            <person name="Zelena L.B."/>
            <person name="Elena K.A."/>
            <person name="Reva O.N."/>
        </authorList>
    </citation>
    <scope>NUCLEOTIDE SEQUENCE [LARGE SCALE GENOMIC DNA]</scope>
    <source>
        <strain evidence="2 3">UCM B-321</strain>
    </source>
</reference>
<sequence length="51" mass="5767">MKKSNASLAFVWDAKVKIKGSYVGFIMLFIMSFFLAFYVDNTSGKAVFTVF</sequence>
<keyword evidence="1" id="KW-0472">Membrane</keyword>
<protein>
    <submittedName>
        <fullName evidence="2">Uncharacterized protein</fullName>
    </submittedName>
</protein>
<keyword evidence="1" id="KW-0812">Transmembrane</keyword>
<proteinExistence type="predicted"/>
<comment type="caution">
    <text evidence="2">The sequence shown here is derived from an EMBL/GenBank/DDBJ whole genome shotgun (WGS) entry which is preliminary data.</text>
</comment>
<evidence type="ECO:0000256" key="1">
    <source>
        <dbReference type="SAM" id="Phobius"/>
    </source>
</evidence>
<accession>A0A0C2ERG9</accession>
<dbReference type="EMBL" id="JXDG01000064">
    <property type="protein sequence ID" value="KIH81153.1"/>
    <property type="molecule type" value="Genomic_DNA"/>
</dbReference>
<dbReference type="AlphaFoldDB" id="A0A0C2ERG9"/>
<gene>
    <name evidence="2" type="ORF">UCMB321_4949</name>
</gene>
<keyword evidence="1" id="KW-1133">Transmembrane helix</keyword>